<reference evidence="6" key="1">
    <citation type="submission" date="2023-10" db="EMBL/GenBank/DDBJ databases">
        <authorList>
            <person name="Chen Y."/>
            <person name="Shah S."/>
            <person name="Dougan E. K."/>
            <person name="Thang M."/>
            <person name="Chan C."/>
        </authorList>
    </citation>
    <scope>NUCLEOTIDE SEQUENCE [LARGE SCALE GENOMIC DNA]</scope>
</reference>
<comment type="caution">
    <text evidence="6">The sequence shown here is derived from an EMBL/GenBank/DDBJ whole genome shotgun (WGS) entry which is preliminary data.</text>
</comment>
<evidence type="ECO:0000256" key="4">
    <source>
        <dbReference type="ARBA" id="ARBA00023136"/>
    </source>
</evidence>
<feature type="transmembrane region" description="Helical" evidence="5">
    <location>
        <begin position="137"/>
        <end position="159"/>
    </location>
</feature>
<accession>A0ABN9YFC6</accession>
<evidence type="ECO:0000256" key="3">
    <source>
        <dbReference type="ARBA" id="ARBA00022989"/>
    </source>
</evidence>
<gene>
    <name evidence="6" type="ORF">PCOR1329_LOCUS84667</name>
</gene>
<organism evidence="6 7">
    <name type="scientific">Prorocentrum cordatum</name>
    <dbReference type="NCBI Taxonomy" id="2364126"/>
    <lineage>
        <taxon>Eukaryota</taxon>
        <taxon>Sar</taxon>
        <taxon>Alveolata</taxon>
        <taxon>Dinophyceae</taxon>
        <taxon>Prorocentrales</taxon>
        <taxon>Prorocentraceae</taxon>
        <taxon>Prorocentrum</taxon>
    </lineage>
</organism>
<feature type="transmembrane region" description="Helical" evidence="5">
    <location>
        <begin position="227"/>
        <end position="250"/>
    </location>
</feature>
<keyword evidence="7" id="KW-1185">Reference proteome</keyword>
<keyword evidence="4 5" id="KW-0472">Membrane</keyword>
<evidence type="ECO:0008006" key="8">
    <source>
        <dbReference type="Google" id="ProtNLM"/>
    </source>
</evidence>
<dbReference type="InterPro" id="IPR007271">
    <property type="entry name" value="Nuc_sug_transpt"/>
</dbReference>
<feature type="transmembrane region" description="Helical" evidence="5">
    <location>
        <begin position="99"/>
        <end position="117"/>
    </location>
</feature>
<feature type="transmembrane region" description="Helical" evidence="5">
    <location>
        <begin position="290"/>
        <end position="306"/>
    </location>
</feature>
<evidence type="ECO:0000313" key="6">
    <source>
        <dbReference type="EMBL" id="CAK0910504.1"/>
    </source>
</evidence>
<comment type="subcellular location">
    <subcellularLocation>
        <location evidence="1">Membrane</location>
        <topology evidence="1">Multi-pass membrane protein</topology>
    </subcellularLocation>
</comment>
<evidence type="ECO:0000313" key="7">
    <source>
        <dbReference type="Proteomes" id="UP001189429"/>
    </source>
</evidence>
<evidence type="ECO:0000256" key="1">
    <source>
        <dbReference type="ARBA" id="ARBA00004141"/>
    </source>
</evidence>
<dbReference type="Gene3D" id="3.90.1480.20">
    <property type="entry name" value="Glycosyl transferase family 29"/>
    <property type="match status" value="1"/>
</dbReference>
<keyword evidence="3 5" id="KW-1133">Transmembrane helix</keyword>
<proteinExistence type="predicted"/>
<protein>
    <recommendedName>
        <fullName evidence="8">Solute carrier family 40 protein</fullName>
    </recommendedName>
</protein>
<name>A0ABN9YFC6_9DINO</name>
<feature type="transmembrane region" description="Helical" evidence="5">
    <location>
        <begin position="357"/>
        <end position="378"/>
    </location>
</feature>
<dbReference type="EMBL" id="CAUYUJ010022406">
    <property type="protein sequence ID" value="CAK0910504.1"/>
    <property type="molecule type" value="Genomic_DNA"/>
</dbReference>
<feature type="transmembrane region" description="Helical" evidence="5">
    <location>
        <begin position="442"/>
        <end position="467"/>
    </location>
</feature>
<dbReference type="InterPro" id="IPR038578">
    <property type="entry name" value="GT29-like_sf"/>
</dbReference>
<dbReference type="PANTHER" id="PTHR10231">
    <property type="entry name" value="NUCLEOTIDE-SUGAR TRANSMEMBRANE TRANSPORTER"/>
    <property type="match status" value="1"/>
</dbReference>
<evidence type="ECO:0000256" key="5">
    <source>
        <dbReference type="SAM" id="Phobius"/>
    </source>
</evidence>
<dbReference type="Proteomes" id="UP001189429">
    <property type="component" value="Unassembled WGS sequence"/>
</dbReference>
<keyword evidence="2 5" id="KW-0812">Transmembrane</keyword>
<evidence type="ECO:0000256" key="2">
    <source>
        <dbReference type="ARBA" id="ARBA00022692"/>
    </source>
</evidence>
<feature type="transmembrane region" description="Helical" evidence="5">
    <location>
        <begin position="390"/>
        <end position="411"/>
    </location>
</feature>
<sequence length="490" mass="54352">MYAALVICDKVYAFGMAGTALANMASNHYYEPWSVKPTWHKTWDLEKDLWKRLASNPPGWSVESTDVSIIPGLSHITCPGDAKRVAFKELPQPPSPESFIVRVSLVTFLPFVLYITVGMLTRTGNTSRSIGKADVRVVGALAVYTCFVVSTHVYAQLAARRNGGQVPWDTVAMLMIREAFKGVISAFLFLLESRPQAMLEAGSVDMRSSVSTDDGSDDGEEAGGTTYLWLVAGLRLLPLAAAYALSDFWVGCFARGMQMREYLVWTNVSVVFSALAWTCCFRRCLPAQQWLGLCFLFFGGLLRTFPLERRGPLSLAPAEIWTMVASPLISSFANVANERILKDPVLKKRLGLNCLNLIMYFEGFVVILVSHTFFRTWLGGRYAWEAPLDAPIWVMVVMSAATGLALSRVLAYDEWGTVSKAMAGGARHIADAMLSPLVGSTLFYIVCNVCSSLWVTCSISVFFLPWFTVRKRELVQLQDVHMRLYDAGNE</sequence>